<keyword evidence="3" id="KW-1185">Reference proteome</keyword>
<gene>
    <name evidence="2" type="ORF">SAMN05444266_101314</name>
</gene>
<organism evidence="2 3">
    <name type="scientific">Chitinophaga jiangningensis</name>
    <dbReference type="NCBI Taxonomy" id="1419482"/>
    <lineage>
        <taxon>Bacteria</taxon>
        <taxon>Pseudomonadati</taxon>
        <taxon>Bacteroidota</taxon>
        <taxon>Chitinophagia</taxon>
        <taxon>Chitinophagales</taxon>
        <taxon>Chitinophagaceae</taxon>
        <taxon>Chitinophaga</taxon>
    </lineage>
</organism>
<feature type="compositionally biased region" description="Low complexity" evidence="1">
    <location>
        <begin position="23"/>
        <end position="37"/>
    </location>
</feature>
<reference evidence="2 3" key="1">
    <citation type="submission" date="2016-11" db="EMBL/GenBank/DDBJ databases">
        <authorList>
            <person name="Jaros S."/>
            <person name="Januszkiewicz K."/>
            <person name="Wedrychowicz H."/>
        </authorList>
    </citation>
    <scope>NUCLEOTIDE SEQUENCE [LARGE SCALE GENOMIC DNA]</scope>
    <source>
        <strain evidence="2 3">DSM 27406</strain>
    </source>
</reference>
<dbReference type="Gene3D" id="1.20.5.320">
    <property type="entry name" value="6-Phosphogluconate Dehydrogenase, domain 3"/>
    <property type="match status" value="1"/>
</dbReference>
<evidence type="ECO:0000256" key="1">
    <source>
        <dbReference type="SAM" id="MobiDB-lite"/>
    </source>
</evidence>
<protein>
    <recommendedName>
        <fullName evidence="4">Collagen triple helix repeat-containing protein</fullName>
    </recommendedName>
</protein>
<proteinExistence type="predicted"/>
<sequence>MLCLVAGATALFVSSCSKEGPAGPAGAAGANGQNGAPGPAGPSGPKGDTGVANVIYSSWLDVAFQADTIHTAGGGIDTIGYGALINAPKLTLSILNTGLVKVYLNGDAPNDPSLIALPYFSAFSGLSIEVTAYVNTISLYSNANVSTQVDRNGVKYLQYRYVLVPGGVRARSVIDWNNYAAVKEYLGLKD</sequence>
<dbReference type="STRING" id="1419482.SAMN05444266_101314"/>
<dbReference type="EMBL" id="FRBL01000001">
    <property type="protein sequence ID" value="SHK83713.1"/>
    <property type="molecule type" value="Genomic_DNA"/>
</dbReference>
<feature type="region of interest" description="Disordered" evidence="1">
    <location>
        <begin position="23"/>
        <end position="46"/>
    </location>
</feature>
<evidence type="ECO:0000313" key="3">
    <source>
        <dbReference type="Proteomes" id="UP000184420"/>
    </source>
</evidence>
<evidence type="ECO:0008006" key="4">
    <source>
        <dbReference type="Google" id="ProtNLM"/>
    </source>
</evidence>
<accession>A0A1M6VQD7</accession>
<name>A0A1M6VQD7_9BACT</name>
<dbReference type="Proteomes" id="UP000184420">
    <property type="component" value="Unassembled WGS sequence"/>
</dbReference>
<dbReference type="AlphaFoldDB" id="A0A1M6VQD7"/>
<evidence type="ECO:0000313" key="2">
    <source>
        <dbReference type="EMBL" id="SHK83713.1"/>
    </source>
</evidence>